<gene>
    <name evidence="2" type="ORF">HA50_07405</name>
</gene>
<evidence type="ECO:0000313" key="2">
    <source>
        <dbReference type="EMBL" id="ORM93177.1"/>
    </source>
</evidence>
<protein>
    <submittedName>
        <fullName evidence="2">Acyl carrier protein</fullName>
    </submittedName>
</protein>
<sequence>MQAMINEIKHMIIDTLNLEDISVDDIDTDAPLFGEGLGLDSIDALELGLAVKNRFGVQLSAESERLRAHFFSVATLAAFIEQQQA</sequence>
<dbReference type="NCBIfam" id="NF006617">
    <property type="entry name" value="PRK09184.1"/>
    <property type="match status" value="1"/>
</dbReference>
<feature type="domain" description="Carrier" evidence="1">
    <location>
        <begin position="2"/>
        <end position="84"/>
    </location>
</feature>
<dbReference type="EMBL" id="MLJI01000001">
    <property type="protein sequence ID" value="ORM93177.1"/>
    <property type="molecule type" value="Genomic_DNA"/>
</dbReference>
<name>A0A1X1ET89_PANCY</name>
<dbReference type="AlphaFoldDB" id="A0A1X1ET89"/>
<dbReference type="STRING" id="55209.HA50_07405"/>
<proteinExistence type="predicted"/>
<dbReference type="Gene3D" id="1.10.1200.10">
    <property type="entry name" value="ACP-like"/>
    <property type="match status" value="1"/>
</dbReference>
<dbReference type="InterPro" id="IPR036736">
    <property type="entry name" value="ACP-like_sf"/>
</dbReference>
<accession>A0A1X1ET89</accession>
<reference evidence="2 3" key="1">
    <citation type="journal article" date="2017" name="Antonie Van Leeuwenhoek">
        <title>Phylogenomic resolution of the bacterial genus Pantoea and its relationship with Erwinia and Tatumella.</title>
        <authorList>
            <person name="Palmer M."/>
            <person name="Steenkamp E.T."/>
            <person name="Coetzee M.P."/>
            <person name="Chan W.Y."/>
            <person name="van Zyl E."/>
            <person name="De Maayer P."/>
            <person name="Coutinho T.A."/>
            <person name="Blom J."/>
            <person name="Smits T.H."/>
            <person name="Duffy B."/>
            <person name="Venter S.N."/>
        </authorList>
    </citation>
    <scope>NUCLEOTIDE SEQUENCE [LARGE SCALE GENOMIC DNA]</scope>
    <source>
        <strain evidence="2 3">LMG 2657</strain>
    </source>
</reference>
<keyword evidence="3" id="KW-1185">Reference proteome</keyword>
<dbReference type="InterPro" id="IPR009081">
    <property type="entry name" value="PP-bd_ACP"/>
</dbReference>
<dbReference type="RefSeq" id="WP_084873831.1">
    <property type="nucleotide sequence ID" value="NZ_JAGGMY010000001.1"/>
</dbReference>
<evidence type="ECO:0000259" key="1">
    <source>
        <dbReference type="PROSITE" id="PS50075"/>
    </source>
</evidence>
<organism evidence="2 3">
    <name type="scientific">Pantoea cypripedii</name>
    <name type="common">Pectobacterium cypripedii</name>
    <name type="synonym">Erwinia cypripedii</name>
    <dbReference type="NCBI Taxonomy" id="55209"/>
    <lineage>
        <taxon>Bacteria</taxon>
        <taxon>Pseudomonadati</taxon>
        <taxon>Pseudomonadota</taxon>
        <taxon>Gammaproteobacteria</taxon>
        <taxon>Enterobacterales</taxon>
        <taxon>Erwiniaceae</taxon>
        <taxon>Pantoea</taxon>
    </lineage>
</organism>
<dbReference type="Pfam" id="PF00550">
    <property type="entry name" value="PP-binding"/>
    <property type="match status" value="1"/>
</dbReference>
<dbReference type="OrthoDB" id="9803943at2"/>
<comment type="caution">
    <text evidence="2">The sequence shown here is derived from an EMBL/GenBank/DDBJ whole genome shotgun (WGS) entry which is preliminary data.</text>
</comment>
<dbReference type="PROSITE" id="PS50075">
    <property type="entry name" value="CARRIER"/>
    <property type="match status" value="1"/>
</dbReference>
<dbReference type="Proteomes" id="UP000193749">
    <property type="component" value="Unassembled WGS sequence"/>
</dbReference>
<dbReference type="SUPFAM" id="SSF47336">
    <property type="entry name" value="ACP-like"/>
    <property type="match status" value="1"/>
</dbReference>
<evidence type="ECO:0000313" key="3">
    <source>
        <dbReference type="Proteomes" id="UP000193749"/>
    </source>
</evidence>